<sequence>MPDDYFFSQDLRIHRGTLRLFSCVWRQGASVDGKVSISPKATSTIARSVQVVRQLLRRSGYTVDLAGSYGTSCDGKNERDWNKACQATVETVRYSKVVVFDDSLNEVTSYYKSCTTKLLDFATRKMPSARA</sequence>
<dbReference type="EMBL" id="LGRX02025144">
    <property type="protein sequence ID" value="KAK3252840.1"/>
    <property type="molecule type" value="Genomic_DNA"/>
</dbReference>
<keyword evidence="2" id="KW-1185">Reference proteome</keyword>
<gene>
    <name evidence="1" type="ORF">CYMTET_37884</name>
</gene>
<organism evidence="1 2">
    <name type="scientific">Cymbomonas tetramitiformis</name>
    <dbReference type="NCBI Taxonomy" id="36881"/>
    <lineage>
        <taxon>Eukaryota</taxon>
        <taxon>Viridiplantae</taxon>
        <taxon>Chlorophyta</taxon>
        <taxon>Pyramimonadophyceae</taxon>
        <taxon>Pyramimonadales</taxon>
        <taxon>Pyramimonadaceae</taxon>
        <taxon>Cymbomonas</taxon>
    </lineage>
</organism>
<protein>
    <submittedName>
        <fullName evidence="1">Uncharacterized protein</fullName>
    </submittedName>
</protein>
<proteinExistence type="predicted"/>
<name>A0AAE0CF90_9CHLO</name>
<accession>A0AAE0CF90</accession>
<reference evidence="1 2" key="1">
    <citation type="journal article" date="2015" name="Genome Biol. Evol.">
        <title>Comparative Genomics of a Bacterivorous Green Alga Reveals Evolutionary Causalities and Consequences of Phago-Mixotrophic Mode of Nutrition.</title>
        <authorList>
            <person name="Burns J.A."/>
            <person name="Paasch A."/>
            <person name="Narechania A."/>
            <person name="Kim E."/>
        </authorList>
    </citation>
    <scope>NUCLEOTIDE SEQUENCE [LARGE SCALE GENOMIC DNA]</scope>
    <source>
        <strain evidence="1 2">PLY_AMNH</strain>
    </source>
</reference>
<comment type="caution">
    <text evidence="1">The sequence shown here is derived from an EMBL/GenBank/DDBJ whole genome shotgun (WGS) entry which is preliminary data.</text>
</comment>
<evidence type="ECO:0000313" key="2">
    <source>
        <dbReference type="Proteomes" id="UP001190700"/>
    </source>
</evidence>
<dbReference type="Proteomes" id="UP001190700">
    <property type="component" value="Unassembled WGS sequence"/>
</dbReference>
<evidence type="ECO:0000313" key="1">
    <source>
        <dbReference type="EMBL" id="KAK3252840.1"/>
    </source>
</evidence>
<dbReference type="AlphaFoldDB" id="A0AAE0CF90"/>